<protein>
    <submittedName>
        <fullName evidence="4">Retinoic acid induced 16-like protein-domain-containing protein</fullName>
    </submittedName>
</protein>
<comment type="caution">
    <text evidence="4">The sequence shown here is derived from an EMBL/GenBank/DDBJ whole genome shotgun (WGS) entry which is preliminary data.</text>
</comment>
<evidence type="ECO:0000259" key="3">
    <source>
        <dbReference type="Pfam" id="PF19314"/>
    </source>
</evidence>
<feature type="region of interest" description="Disordered" evidence="2">
    <location>
        <begin position="879"/>
        <end position="926"/>
    </location>
</feature>
<feature type="region of interest" description="Disordered" evidence="2">
    <location>
        <begin position="712"/>
        <end position="825"/>
    </location>
</feature>
<dbReference type="EMBL" id="JAUIQD010000002">
    <property type="protein sequence ID" value="KAK3359427.1"/>
    <property type="molecule type" value="Genomic_DNA"/>
</dbReference>
<dbReference type="AlphaFoldDB" id="A0AAJ0HQG1"/>
<organism evidence="4 5">
    <name type="scientific">Lasiosphaeria hispida</name>
    <dbReference type="NCBI Taxonomy" id="260671"/>
    <lineage>
        <taxon>Eukaryota</taxon>
        <taxon>Fungi</taxon>
        <taxon>Dikarya</taxon>
        <taxon>Ascomycota</taxon>
        <taxon>Pezizomycotina</taxon>
        <taxon>Sordariomycetes</taxon>
        <taxon>Sordariomycetidae</taxon>
        <taxon>Sordariales</taxon>
        <taxon>Lasiosphaeriaceae</taxon>
        <taxon>Lasiosphaeria</taxon>
    </lineage>
</organism>
<accession>A0AAJ0HQG1</accession>
<dbReference type="InterPro" id="IPR016024">
    <property type="entry name" value="ARM-type_fold"/>
</dbReference>
<reference evidence="4" key="2">
    <citation type="submission" date="2023-06" db="EMBL/GenBank/DDBJ databases">
        <authorList>
            <consortium name="Lawrence Berkeley National Laboratory"/>
            <person name="Haridas S."/>
            <person name="Hensen N."/>
            <person name="Bonometti L."/>
            <person name="Westerberg I."/>
            <person name="Brannstrom I.O."/>
            <person name="Guillou S."/>
            <person name="Cros-Aarteil S."/>
            <person name="Calhoun S."/>
            <person name="Kuo A."/>
            <person name="Mondo S."/>
            <person name="Pangilinan J."/>
            <person name="Riley R."/>
            <person name="Labutti K."/>
            <person name="Andreopoulos B."/>
            <person name="Lipzen A."/>
            <person name="Chen C."/>
            <person name="Yanf M."/>
            <person name="Daum C."/>
            <person name="Ng V."/>
            <person name="Clum A."/>
            <person name="Steindorff A."/>
            <person name="Ohm R."/>
            <person name="Martin F."/>
            <person name="Silar P."/>
            <person name="Natvig D."/>
            <person name="Lalanne C."/>
            <person name="Gautier V."/>
            <person name="Ament-Velasquez S.L."/>
            <person name="Kruys A."/>
            <person name="Hutchinson M.I."/>
            <person name="Powell A.J."/>
            <person name="Barry K."/>
            <person name="Miller A.N."/>
            <person name="Grigoriev I.V."/>
            <person name="Debuchy R."/>
            <person name="Gladieux P."/>
            <person name="Thoren M.H."/>
            <person name="Johannesson H."/>
        </authorList>
    </citation>
    <scope>NUCLEOTIDE SEQUENCE</scope>
    <source>
        <strain evidence="4">CBS 955.72</strain>
    </source>
</reference>
<evidence type="ECO:0000256" key="2">
    <source>
        <dbReference type="SAM" id="MobiDB-lite"/>
    </source>
</evidence>
<evidence type="ECO:0000313" key="4">
    <source>
        <dbReference type="EMBL" id="KAK3359427.1"/>
    </source>
</evidence>
<feature type="compositionally biased region" description="Basic and acidic residues" evidence="2">
    <location>
        <begin position="897"/>
        <end position="906"/>
    </location>
</feature>
<dbReference type="Proteomes" id="UP001275084">
    <property type="component" value="Unassembled WGS sequence"/>
</dbReference>
<dbReference type="SUPFAM" id="SSF48371">
    <property type="entry name" value="ARM repeat"/>
    <property type="match status" value="1"/>
</dbReference>
<evidence type="ECO:0000256" key="1">
    <source>
        <dbReference type="ARBA" id="ARBA00024336"/>
    </source>
</evidence>
<dbReference type="InterPro" id="IPR019384">
    <property type="entry name" value="FHIP"/>
</dbReference>
<evidence type="ECO:0000313" key="5">
    <source>
        <dbReference type="Proteomes" id="UP001275084"/>
    </source>
</evidence>
<dbReference type="Pfam" id="PF19314">
    <property type="entry name" value="DUF5917"/>
    <property type="match status" value="1"/>
</dbReference>
<keyword evidence="5" id="KW-1185">Reference proteome</keyword>
<dbReference type="PANTHER" id="PTHR21705:SF11">
    <property type="entry name" value="FHIP FAMILY PROTEIN CG3558"/>
    <property type="match status" value="1"/>
</dbReference>
<gene>
    <name evidence="4" type="ORF">B0T25DRAFT_494913</name>
</gene>
<proteinExistence type="inferred from homology"/>
<comment type="similarity">
    <text evidence="1">Belongs to the FHIP family.</text>
</comment>
<feature type="compositionally biased region" description="Basic and acidic residues" evidence="2">
    <location>
        <begin position="742"/>
        <end position="756"/>
    </location>
</feature>
<sequence>MDFWSRLLAHTPLSSASSRKDFAKDPARRLHRFEKEYSQLLQTWRNSSNLAHDEEAAEHIEIRLQELTSLLSDESRRPLPHPCISFAAAKQVYIPVAKIATSSFSEWIIKEAVLFFATLIESEEEAFVENDNFSASLTNLLVRITGANSIRLGADTEARVVELAFNITTKIRLDPNILPAWFKSQQNGPQEERQLGDHEKFTGRTQKQDFPLFYLLMDYIHHDGKVGDFARTGLLYIIEAASSSVPLEQWIVESDLSTLMATGLGALYSQLSRKLVIDHLPGELPPILAFSDYQHPKSNYEVTSSCSFEFQSHLDTFLSHLLFWQDVLNHCKSVEVKSTLLEHFQVIFLQQLLYPSLLESSDIDGGSSVAVLTYLRRILESVDHPDMINLILHYLLALPDIVASVPSNSGDVVSAARKRKSLDLATMMASKGEAAADPLLFNLVDLILACLRSQSQQTIYVTLQLVSVILKRHHRYAVITLLYTESVLGASSFRSTGAHQQEVEYIMSLAGTIGGQDNFDEIYDNVLKDTLVRLENHPCSIKLVTPKTSTNNHKLPAIPDSLPGAPRDVRSHTLHPDDPLLNIVLDQLQTFFLNPVETNLSLTEAIFDLAVCGFMHLEGWFLRSPQNYVYEETDEPPLPEPPLDPESLEYTEYKQTQSMQECRRRPKWTQSNLPRLLRLLQTLSGEVAAYREMIPRFDDLLQQRREAFQIADSAMPAPPPRTKTPGFSQSPAKSSTPAIDRTVVEERRNPSRERPSGLEGFAQRILSELGTPSRSGSPRGRKELNRSSSDRSTPVAFSSRDRDGGVSYDTPLRGPGGLGRSYSPVGAASVSVSWDGRGGDAVANQAKAFQAIDQSILARRVKLPAVKVLEGSAQVEPIPLRFDKQPPADIAADGDETNSRPERAAGGDDGQSESVAQSEDGKTDVSLEEKTVSVSHVLTNVIILQSFLFELASLVQVRAGLFDEVRYT</sequence>
<feature type="compositionally biased region" description="Polar residues" evidence="2">
    <location>
        <begin position="725"/>
        <end position="737"/>
    </location>
</feature>
<feature type="domain" description="FHF complex subunit HOOK-interacting protein C-terminal" evidence="3">
    <location>
        <begin position="578"/>
        <end position="624"/>
    </location>
</feature>
<name>A0AAJ0HQG1_9PEZI</name>
<dbReference type="InterPro" id="IPR045669">
    <property type="entry name" value="FHIP_C"/>
</dbReference>
<dbReference type="Pfam" id="PF10257">
    <property type="entry name" value="RAI16-like"/>
    <property type="match status" value="1"/>
</dbReference>
<reference evidence="4" key="1">
    <citation type="journal article" date="2023" name="Mol. Phylogenet. Evol.">
        <title>Genome-scale phylogeny and comparative genomics of the fungal order Sordariales.</title>
        <authorList>
            <person name="Hensen N."/>
            <person name="Bonometti L."/>
            <person name="Westerberg I."/>
            <person name="Brannstrom I.O."/>
            <person name="Guillou S."/>
            <person name="Cros-Aarteil S."/>
            <person name="Calhoun S."/>
            <person name="Haridas S."/>
            <person name="Kuo A."/>
            <person name="Mondo S."/>
            <person name="Pangilinan J."/>
            <person name="Riley R."/>
            <person name="LaButti K."/>
            <person name="Andreopoulos B."/>
            <person name="Lipzen A."/>
            <person name="Chen C."/>
            <person name="Yan M."/>
            <person name="Daum C."/>
            <person name="Ng V."/>
            <person name="Clum A."/>
            <person name="Steindorff A."/>
            <person name="Ohm R.A."/>
            <person name="Martin F."/>
            <person name="Silar P."/>
            <person name="Natvig D.O."/>
            <person name="Lalanne C."/>
            <person name="Gautier V."/>
            <person name="Ament-Velasquez S.L."/>
            <person name="Kruys A."/>
            <person name="Hutchinson M.I."/>
            <person name="Powell A.J."/>
            <person name="Barry K."/>
            <person name="Miller A.N."/>
            <person name="Grigoriev I.V."/>
            <person name="Debuchy R."/>
            <person name="Gladieux P."/>
            <person name="Hiltunen Thoren M."/>
            <person name="Johannesson H."/>
        </authorList>
    </citation>
    <scope>NUCLEOTIDE SEQUENCE</scope>
    <source>
        <strain evidence="4">CBS 955.72</strain>
    </source>
</reference>
<dbReference type="PANTHER" id="PTHR21705">
    <property type="entry name" value="RAI16 PROTEIN-RELATED"/>
    <property type="match status" value="1"/>
</dbReference>
<feature type="compositionally biased region" description="Basic and acidic residues" evidence="2">
    <location>
        <begin position="780"/>
        <end position="789"/>
    </location>
</feature>